<evidence type="ECO:0000256" key="1">
    <source>
        <dbReference type="ARBA" id="ARBA00022553"/>
    </source>
</evidence>
<dbReference type="PANTHER" id="PTHR43214">
    <property type="entry name" value="TWO-COMPONENT RESPONSE REGULATOR"/>
    <property type="match status" value="1"/>
</dbReference>
<dbReference type="Proteomes" id="UP000199101">
    <property type="component" value="Unassembled WGS sequence"/>
</dbReference>
<dbReference type="SMART" id="SM00421">
    <property type="entry name" value="HTH_LUXR"/>
    <property type="match status" value="1"/>
</dbReference>
<dbReference type="InterPro" id="IPR001789">
    <property type="entry name" value="Sig_transdc_resp-reg_receiver"/>
</dbReference>
<dbReference type="InterPro" id="IPR039420">
    <property type="entry name" value="WalR-like"/>
</dbReference>
<sequence length="215" mass="23594">MTAHMSKIIIADDHPIVRAGIRAALAHRPDWCICAEADDGEAAVQLSLEHGADIIILDHCLPIINGLEVSRQLCRKMPKISVLVYTMYEDHALVRDIMNAGARGYVLKTEEDASLLAAVEALISGKIYMSRQVQQSIADAEESAGGLDDRDSLTPREREVVQFVAEGKSNKTIAGLLGVSIKTVDSHRTSSMRKLKLHTAVDLARYAIRNKLIKL</sequence>
<protein>
    <submittedName>
        <fullName evidence="8">Two component transcriptional regulator, LuxR family</fullName>
    </submittedName>
</protein>
<dbReference type="GO" id="GO:0003677">
    <property type="term" value="F:DNA binding"/>
    <property type="evidence" value="ECO:0007669"/>
    <property type="project" value="UniProtKB-KW"/>
</dbReference>
<evidence type="ECO:0000256" key="3">
    <source>
        <dbReference type="ARBA" id="ARBA00023125"/>
    </source>
</evidence>
<dbReference type="CDD" id="cd06170">
    <property type="entry name" value="LuxR_C_like"/>
    <property type="match status" value="1"/>
</dbReference>
<evidence type="ECO:0000313" key="8">
    <source>
        <dbReference type="EMBL" id="SCB32012.1"/>
    </source>
</evidence>
<dbReference type="GO" id="GO:0006355">
    <property type="term" value="P:regulation of DNA-templated transcription"/>
    <property type="evidence" value="ECO:0007669"/>
    <property type="project" value="InterPro"/>
</dbReference>
<keyword evidence="1 5" id="KW-0597">Phosphoprotein</keyword>
<dbReference type="STRING" id="410764.GA0061103_4386"/>
<evidence type="ECO:0000313" key="9">
    <source>
        <dbReference type="Proteomes" id="UP000199101"/>
    </source>
</evidence>
<evidence type="ECO:0000259" key="7">
    <source>
        <dbReference type="PROSITE" id="PS50110"/>
    </source>
</evidence>
<reference evidence="9" key="1">
    <citation type="submission" date="2016-08" db="EMBL/GenBank/DDBJ databases">
        <authorList>
            <person name="Varghese N."/>
            <person name="Submissions Spin"/>
        </authorList>
    </citation>
    <scope>NUCLEOTIDE SEQUENCE [LARGE SCALE GENOMIC DNA]</scope>
    <source>
        <strain evidence="9">HAMBI 2975</strain>
    </source>
</reference>
<dbReference type="SUPFAM" id="SSF52172">
    <property type="entry name" value="CheY-like"/>
    <property type="match status" value="1"/>
</dbReference>
<evidence type="ECO:0000259" key="6">
    <source>
        <dbReference type="PROSITE" id="PS50043"/>
    </source>
</evidence>
<accession>A0A1C3VW44</accession>
<dbReference type="SUPFAM" id="SSF46894">
    <property type="entry name" value="C-terminal effector domain of the bipartite response regulators"/>
    <property type="match status" value="1"/>
</dbReference>
<dbReference type="AlphaFoldDB" id="A0A1C3VW44"/>
<organism evidence="8 9">
    <name type="scientific">Rhizobium multihospitium</name>
    <dbReference type="NCBI Taxonomy" id="410764"/>
    <lineage>
        <taxon>Bacteria</taxon>
        <taxon>Pseudomonadati</taxon>
        <taxon>Pseudomonadota</taxon>
        <taxon>Alphaproteobacteria</taxon>
        <taxon>Hyphomicrobiales</taxon>
        <taxon>Rhizobiaceae</taxon>
        <taxon>Rhizobium/Agrobacterium group</taxon>
        <taxon>Rhizobium</taxon>
    </lineage>
</organism>
<keyword evidence="3" id="KW-0238">DNA-binding</keyword>
<dbReference type="InterPro" id="IPR011006">
    <property type="entry name" value="CheY-like_superfamily"/>
</dbReference>
<name>A0A1C3VW44_9HYPH</name>
<proteinExistence type="predicted"/>
<dbReference type="EMBL" id="FMAG01000004">
    <property type="protein sequence ID" value="SCB32012.1"/>
    <property type="molecule type" value="Genomic_DNA"/>
</dbReference>
<feature type="domain" description="Response regulatory" evidence="7">
    <location>
        <begin position="7"/>
        <end position="123"/>
    </location>
</feature>
<dbReference type="Pfam" id="PF00196">
    <property type="entry name" value="GerE"/>
    <property type="match status" value="1"/>
</dbReference>
<dbReference type="PROSITE" id="PS00622">
    <property type="entry name" value="HTH_LUXR_1"/>
    <property type="match status" value="1"/>
</dbReference>
<gene>
    <name evidence="8" type="ORF">GA0061103_4386</name>
</gene>
<dbReference type="Pfam" id="PF00072">
    <property type="entry name" value="Response_reg"/>
    <property type="match status" value="1"/>
</dbReference>
<evidence type="ECO:0000256" key="2">
    <source>
        <dbReference type="ARBA" id="ARBA00023015"/>
    </source>
</evidence>
<dbReference type="InterPro" id="IPR016032">
    <property type="entry name" value="Sig_transdc_resp-reg_C-effctor"/>
</dbReference>
<dbReference type="PANTHER" id="PTHR43214:SF41">
    <property type="entry name" value="NITRATE_NITRITE RESPONSE REGULATOR PROTEIN NARP"/>
    <property type="match status" value="1"/>
</dbReference>
<dbReference type="RefSeq" id="WP_092712980.1">
    <property type="nucleotide sequence ID" value="NZ_FMAG01000004.1"/>
</dbReference>
<dbReference type="PRINTS" id="PR00038">
    <property type="entry name" value="HTHLUXR"/>
</dbReference>
<dbReference type="SMART" id="SM00448">
    <property type="entry name" value="REC"/>
    <property type="match status" value="1"/>
</dbReference>
<dbReference type="InterPro" id="IPR058245">
    <property type="entry name" value="NreC/VraR/RcsB-like_REC"/>
</dbReference>
<keyword evidence="4" id="KW-0804">Transcription</keyword>
<keyword evidence="2" id="KW-0805">Transcription regulation</keyword>
<dbReference type="PROSITE" id="PS50043">
    <property type="entry name" value="HTH_LUXR_2"/>
    <property type="match status" value="1"/>
</dbReference>
<dbReference type="OrthoDB" id="9814495at2"/>
<evidence type="ECO:0000256" key="4">
    <source>
        <dbReference type="ARBA" id="ARBA00023163"/>
    </source>
</evidence>
<dbReference type="PROSITE" id="PS50110">
    <property type="entry name" value="RESPONSE_REGULATORY"/>
    <property type="match status" value="1"/>
</dbReference>
<dbReference type="CDD" id="cd17535">
    <property type="entry name" value="REC_NarL-like"/>
    <property type="match status" value="1"/>
</dbReference>
<feature type="domain" description="HTH luxR-type" evidence="6">
    <location>
        <begin position="146"/>
        <end position="211"/>
    </location>
</feature>
<evidence type="ECO:0000256" key="5">
    <source>
        <dbReference type="PROSITE-ProRule" id="PRU00169"/>
    </source>
</evidence>
<dbReference type="Gene3D" id="3.40.50.2300">
    <property type="match status" value="1"/>
</dbReference>
<feature type="modified residue" description="4-aspartylphosphate" evidence="5">
    <location>
        <position position="58"/>
    </location>
</feature>
<keyword evidence="9" id="KW-1185">Reference proteome</keyword>
<dbReference type="GO" id="GO:0000160">
    <property type="term" value="P:phosphorelay signal transduction system"/>
    <property type="evidence" value="ECO:0007669"/>
    <property type="project" value="InterPro"/>
</dbReference>
<dbReference type="InterPro" id="IPR000792">
    <property type="entry name" value="Tscrpt_reg_LuxR_C"/>
</dbReference>